<reference evidence="1 2" key="1">
    <citation type="submission" date="2017-08" db="EMBL/GenBank/DDBJ databases">
        <title>Genome sequence of Streptomyces albireticuli NRRL B-1670.</title>
        <authorList>
            <person name="Graham D.E."/>
            <person name="Mahan K.M."/>
            <person name="Klingeman D.M."/>
            <person name="Hettich R.L."/>
            <person name="Parry R.J."/>
            <person name="Spain J.C."/>
        </authorList>
    </citation>
    <scope>NUCLEOTIDE SEQUENCE [LARGE SCALE GENOMIC DNA]</scope>
    <source>
        <strain evidence="1 2">NRRL B-1670</strain>
    </source>
</reference>
<organism evidence="1 2">
    <name type="scientific">Streptomyces albireticuli</name>
    <dbReference type="NCBI Taxonomy" id="1940"/>
    <lineage>
        <taxon>Bacteria</taxon>
        <taxon>Bacillati</taxon>
        <taxon>Actinomycetota</taxon>
        <taxon>Actinomycetes</taxon>
        <taxon>Kitasatosporales</taxon>
        <taxon>Streptomycetaceae</taxon>
        <taxon>Streptomyces</taxon>
    </lineage>
</organism>
<proteinExistence type="predicted"/>
<dbReference type="AlphaFoldDB" id="A0A2A2DBG7"/>
<sequence>MGPRREHPLSEDALGGLARPYIPYLSLTPEDTLAWAQTTSTSWTTLYRGHAFAQHPGIYAYIPVFSGSTQVRLLVNGTQVGPKSKPGTVLELREALPDFKFSEIVEIQVQGRATAEGRVASCSVRMLYGMRTPTK</sequence>
<evidence type="ECO:0000313" key="2">
    <source>
        <dbReference type="Proteomes" id="UP000218944"/>
    </source>
</evidence>
<accession>A0A2A2DBG7</accession>
<comment type="caution">
    <text evidence="1">The sequence shown here is derived from an EMBL/GenBank/DDBJ whole genome shotgun (WGS) entry which is preliminary data.</text>
</comment>
<dbReference type="EMBL" id="NSJV01000223">
    <property type="protein sequence ID" value="PAU48719.1"/>
    <property type="molecule type" value="Genomic_DNA"/>
</dbReference>
<dbReference type="RefSeq" id="WP_095580908.1">
    <property type="nucleotide sequence ID" value="NZ_JAJQQQ010000014.1"/>
</dbReference>
<name>A0A2A2DBG7_9ACTN</name>
<gene>
    <name evidence="1" type="ORF">CK936_11750</name>
</gene>
<evidence type="ECO:0000313" key="1">
    <source>
        <dbReference type="EMBL" id="PAU48719.1"/>
    </source>
</evidence>
<keyword evidence="2" id="KW-1185">Reference proteome</keyword>
<dbReference type="Proteomes" id="UP000218944">
    <property type="component" value="Unassembled WGS sequence"/>
</dbReference>
<protein>
    <submittedName>
        <fullName evidence="1">Uncharacterized protein</fullName>
    </submittedName>
</protein>